<comment type="caution">
    <text evidence="1">The sequence shown here is derived from an EMBL/GenBank/DDBJ whole genome shotgun (WGS) entry which is preliminary data.</text>
</comment>
<proteinExistence type="predicted"/>
<evidence type="ECO:0000313" key="2">
    <source>
        <dbReference type="Proteomes" id="UP001177744"/>
    </source>
</evidence>
<dbReference type="EMBL" id="JAULJE010000008">
    <property type="protein sequence ID" value="KAK1339715.1"/>
    <property type="molecule type" value="Genomic_DNA"/>
</dbReference>
<gene>
    <name evidence="1" type="ORF">QTO34_018270</name>
</gene>
<accession>A0AA40HYL7</accession>
<reference evidence="1" key="1">
    <citation type="submission" date="2023-06" db="EMBL/GenBank/DDBJ databases">
        <title>Reference genome for the Northern bat (Eptesicus nilssonii), a most northern bat species.</title>
        <authorList>
            <person name="Laine V.N."/>
            <person name="Pulliainen A.T."/>
            <person name="Lilley T.M."/>
        </authorList>
    </citation>
    <scope>NUCLEOTIDE SEQUENCE</scope>
    <source>
        <strain evidence="1">BLF_Eptnil</strain>
        <tissue evidence="1">Kidney</tissue>
    </source>
</reference>
<dbReference type="AlphaFoldDB" id="A0AA40HYL7"/>
<organism evidence="1 2">
    <name type="scientific">Cnephaeus nilssonii</name>
    <name type="common">Northern bat</name>
    <name type="synonym">Eptesicus nilssonii</name>
    <dbReference type="NCBI Taxonomy" id="3371016"/>
    <lineage>
        <taxon>Eukaryota</taxon>
        <taxon>Metazoa</taxon>
        <taxon>Chordata</taxon>
        <taxon>Craniata</taxon>
        <taxon>Vertebrata</taxon>
        <taxon>Euteleostomi</taxon>
        <taxon>Mammalia</taxon>
        <taxon>Eutheria</taxon>
        <taxon>Laurasiatheria</taxon>
        <taxon>Chiroptera</taxon>
        <taxon>Yangochiroptera</taxon>
        <taxon>Vespertilionidae</taxon>
        <taxon>Cnephaeus</taxon>
    </lineage>
</organism>
<evidence type="ECO:0000313" key="1">
    <source>
        <dbReference type="EMBL" id="KAK1339715.1"/>
    </source>
</evidence>
<dbReference type="Proteomes" id="UP001177744">
    <property type="component" value="Unassembled WGS sequence"/>
</dbReference>
<name>A0AA40HYL7_CNENI</name>
<keyword evidence="2" id="KW-1185">Reference proteome</keyword>
<sequence length="355" mass="40604">MYSHHPSLGEAGRNKTGIHHTRVKQVLEEQRTTIPKTIIFIFFITLRLTPCYGELTPFKRDENVWEEPMLNEVSLHVLEVSCTPLESLGNYSLFQHLNKTTTYSDVYNWGSMVTLKDREMFSLRVTKVGPAGEYTTFVNCTKICFMLSAGVEMNCSTTTNVSYAFGHIKLPAGYHGCEEFKGFYCFNLTDNSQLTEHKKMSPDPERRKSRQSLWRKRGEGVGELVRLWPPWVTDTAVLDGIDRYPLVAKPVGDLRDGDATLLGELLLSLLTGIWVTQFRRFRLASRNRERRIHDGLAVLCLSCIWMALDLWCMMLSIRSISLGATGLVRLCSLSRFMTWVVNSLHTCSYFSSSKW</sequence>
<protein>
    <submittedName>
        <fullName evidence="1">Uncharacterized protein</fullName>
    </submittedName>
</protein>